<evidence type="ECO:0000256" key="1">
    <source>
        <dbReference type="SAM" id="MobiDB-lite"/>
    </source>
</evidence>
<feature type="transmembrane region" description="Helical" evidence="2">
    <location>
        <begin position="72"/>
        <end position="91"/>
    </location>
</feature>
<accession>A0A9D1FHA5</accession>
<reference evidence="3" key="2">
    <citation type="journal article" date="2021" name="PeerJ">
        <title>Extensive microbial diversity within the chicken gut microbiome revealed by metagenomics and culture.</title>
        <authorList>
            <person name="Gilroy R."/>
            <person name="Ravi A."/>
            <person name="Getino M."/>
            <person name="Pursley I."/>
            <person name="Horton D.L."/>
            <person name="Alikhan N.F."/>
            <person name="Baker D."/>
            <person name="Gharbi K."/>
            <person name="Hall N."/>
            <person name="Watson M."/>
            <person name="Adriaenssens E.M."/>
            <person name="Foster-Nyarko E."/>
            <person name="Jarju S."/>
            <person name="Secka A."/>
            <person name="Antonio M."/>
            <person name="Oren A."/>
            <person name="Chaudhuri R.R."/>
            <person name="La Ragione R."/>
            <person name="Hildebrand F."/>
            <person name="Pallen M.J."/>
        </authorList>
    </citation>
    <scope>NUCLEOTIDE SEQUENCE</scope>
    <source>
        <strain evidence="3">CHK152-2871</strain>
    </source>
</reference>
<dbReference type="AlphaFoldDB" id="A0A9D1FHA5"/>
<feature type="compositionally biased region" description="Polar residues" evidence="1">
    <location>
        <begin position="44"/>
        <end position="54"/>
    </location>
</feature>
<organism evidence="3 4">
    <name type="scientific">Candidatus Galligastranaerophilus intestinavium</name>
    <dbReference type="NCBI Taxonomy" id="2840836"/>
    <lineage>
        <taxon>Bacteria</taxon>
        <taxon>Candidatus Galligastranaerophilus</taxon>
    </lineage>
</organism>
<comment type="caution">
    <text evidence="3">The sequence shown here is derived from an EMBL/GenBank/DDBJ whole genome shotgun (WGS) entry which is preliminary data.</text>
</comment>
<reference evidence="3" key="1">
    <citation type="submission" date="2020-10" db="EMBL/GenBank/DDBJ databases">
        <authorList>
            <person name="Gilroy R."/>
        </authorList>
    </citation>
    <scope>NUCLEOTIDE SEQUENCE</scope>
    <source>
        <strain evidence="3">CHK152-2871</strain>
    </source>
</reference>
<keyword evidence="2" id="KW-1133">Transmembrane helix</keyword>
<name>A0A9D1FHA5_9BACT</name>
<feature type="region of interest" description="Disordered" evidence="1">
    <location>
        <begin position="36"/>
        <end position="56"/>
    </location>
</feature>
<keyword evidence="2" id="KW-0812">Transmembrane</keyword>
<evidence type="ECO:0000313" key="3">
    <source>
        <dbReference type="EMBL" id="HIS73497.1"/>
    </source>
</evidence>
<evidence type="ECO:0000313" key="4">
    <source>
        <dbReference type="Proteomes" id="UP000886865"/>
    </source>
</evidence>
<proteinExistence type="predicted"/>
<gene>
    <name evidence="3" type="ORF">IAA86_00590</name>
</gene>
<dbReference type="Proteomes" id="UP000886865">
    <property type="component" value="Unassembled WGS sequence"/>
</dbReference>
<dbReference type="EMBL" id="DVJQ01000006">
    <property type="protein sequence ID" value="HIS73497.1"/>
    <property type="molecule type" value="Genomic_DNA"/>
</dbReference>
<protein>
    <submittedName>
        <fullName evidence="3">Uncharacterized protein</fullName>
    </submittedName>
</protein>
<keyword evidence="2" id="KW-0472">Membrane</keyword>
<evidence type="ECO:0000256" key="2">
    <source>
        <dbReference type="SAM" id="Phobius"/>
    </source>
</evidence>
<sequence>MTQMIPVNNNPFSAFDVPQFAKQAVAPLNLSHAQKPDSVEIKSAQPQNNSDVGQSKSKNSFINKIKNINPKILAFGAAVAAVALGATAFAVKRKKTNATDAARTLASLAKNTNDIQVGLAGSSAAVAKSAENVLVDVTEDIKDAAADVAAKAASEKKSGGEANLVLAAFGIGLFARAFREFRESDDIKAIELKKQLLESEPYIKRVEIPYITREAQESYNSFANEVADILEVTKKPYSTMKQLYISSLKTYENLKDGSYSEFYDNSDVKKREVTRDESGSTTLKNFGKDGKLFSVVHFSNKGTPRDIILYKDEKMRAKAEYKTSIDTDSPYISRLFVYANSSGLAHTVSYDENSNPKSYLARTQFGKFLKCYNINGATGELKSVFLPASGSGGKCAKKYFYKPDGELDKVVIMPSNDLPLRSYNYEDGVLMGLDLFNSENEAPILHVPFEKLNQSEFIEK</sequence>